<sequence length="196" mass="22081">MAIRTKLLRSSSGSGWMVYQGPWNILYRDLKREILPMVKEEGMAVAPWNVLHGGKIRTDAEEQRRRETGEKGRTISGPNWERTEGERKVCLAPEKVATEIGAKSISSVTIAYVIQKPPYVFPIVGGRKIEHLHQNLEALEIALSPEQIAYLESVQPFDLGFPTGRFGNGSDYNFLYKNAGHFDEWPVAQAIRPSKN</sequence>
<keyword evidence="6" id="KW-1185">Reference proteome</keyword>
<organism evidence="5 6">
    <name type="scientific">Somion occarium</name>
    <dbReference type="NCBI Taxonomy" id="3059160"/>
    <lineage>
        <taxon>Eukaryota</taxon>
        <taxon>Fungi</taxon>
        <taxon>Dikarya</taxon>
        <taxon>Basidiomycota</taxon>
        <taxon>Agaricomycotina</taxon>
        <taxon>Agaricomycetes</taxon>
        <taxon>Polyporales</taxon>
        <taxon>Cerrenaceae</taxon>
        <taxon>Somion</taxon>
    </lineage>
</organism>
<gene>
    <name evidence="5" type="ORF">GFSPODELE1_LOCUS6345</name>
</gene>
<comment type="similarity">
    <text evidence="2">Belongs to the aldo/keto reductase family. Aldo/keto reductase 2 subfamily.</text>
</comment>
<feature type="region of interest" description="Disordered" evidence="3">
    <location>
        <begin position="59"/>
        <end position="80"/>
    </location>
</feature>
<dbReference type="InterPro" id="IPR050523">
    <property type="entry name" value="AKR_Detox_Biosynth"/>
</dbReference>
<keyword evidence="1" id="KW-0560">Oxidoreductase</keyword>
<dbReference type="PANTHER" id="PTHR43364">
    <property type="entry name" value="NADH-SPECIFIC METHYLGLYOXAL REDUCTASE-RELATED"/>
    <property type="match status" value="1"/>
</dbReference>
<evidence type="ECO:0000259" key="4">
    <source>
        <dbReference type="Pfam" id="PF00248"/>
    </source>
</evidence>
<name>A0ABP1DJP1_9APHY</name>
<dbReference type="Proteomes" id="UP001497453">
    <property type="component" value="Chromosome 4"/>
</dbReference>
<dbReference type="Gene3D" id="3.20.20.100">
    <property type="entry name" value="NADP-dependent oxidoreductase domain"/>
    <property type="match status" value="1"/>
</dbReference>
<reference evidence="6" key="1">
    <citation type="submission" date="2024-04" db="EMBL/GenBank/DDBJ databases">
        <authorList>
            <person name="Shaw F."/>
            <person name="Minotto A."/>
        </authorList>
    </citation>
    <scope>NUCLEOTIDE SEQUENCE [LARGE SCALE GENOMIC DNA]</scope>
</reference>
<dbReference type="Pfam" id="PF00248">
    <property type="entry name" value="Aldo_ket_red"/>
    <property type="match status" value="1"/>
</dbReference>
<feature type="compositionally biased region" description="Basic and acidic residues" evidence="3">
    <location>
        <begin position="59"/>
        <end position="73"/>
    </location>
</feature>
<dbReference type="InterPro" id="IPR023210">
    <property type="entry name" value="NADP_OxRdtase_dom"/>
</dbReference>
<evidence type="ECO:0000256" key="3">
    <source>
        <dbReference type="SAM" id="MobiDB-lite"/>
    </source>
</evidence>
<evidence type="ECO:0000313" key="5">
    <source>
        <dbReference type="EMBL" id="CAL1707392.1"/>
    </source>
</evidence>
<protein>
    <recommendedName>
        <fullName evidence="4">NADP-dependent oxidoreductase domain-containing protein</fullName>
    </recommendedName>
</protein>
<proteinExistence type="inferred from homology"/>
<dbReference type="InterPro" id="IPR036812">
    <property type="entry name" value="NAD(P)_OxRdtase_dom_sf"/>
</dbReference>
<evidence type="ECO:0000256" key="1">
    <source>
        <dbReference type="ARBA" id="ARBA00023002"/>
    </source>
</evidence>
<dbReference type="PANTHER" id="PTHR43364:SF2">
    <property type="entry name" value="ARYL-ALCOHOL DEHYDROGENASE AAD10-RELATED"/>
    <property type="match status" value="1"/>
</dbReference>
<dbReference type="SUPFAM" id="SSF51430">
    <property type="entry name" value="NAD(P)-linked oxidoreductase"/>
    <property type="match status" value="1"/>
</dbReference>
<evidence type="ECO:0000256" key="2">
    <source>
        <dbReference type="ARBA" id="ARBA00038157"/>
    </source>
</evidence>
<evidence type="ECO:0000313" key="6">
    <source>
        <dbReference type="Proteomes" id="UP001497453"/>
    </source>
</evidence>
<feature type="domain" description="NADP-dependent oxidoreductase" evidence="4">
    <location>
        <begin position="11"/>
        <end position="154"/>
    </location>
</feature>
<dbReference type="EMBL" id="OZ037947">
    <property type="protein sequence ID" value="CAL1707392.1"/>
    <property type="molecule type" value="Genomic_DNA"/>
</dbReference>
<accession>A0ABP1DJP1</accession>